<evidence type="ECO:0000259" key="2">
    <source>
        <dbReference type="Pfam" id="PF26130"/>
    </source>
</evidence>
<evidence type="ECO:0000313" key="4">
    <source>
        <dbReference type="Proteomes" id="UP001341840"/>
    </source>
</evidence>
<evidence type="ECO:0000313" key="3">
    <source>
        <dbReference type="EMBL" id="MED6184143.1"/>
    </source>
</evidence>
<dbReference type="InterPro" id="IPR058594">
    <property type="entry name" value="PB1-like_dom_pln"/>
</dbReference>
<feature type="domain" description="PB1-like" evidence="2">
    <location>
        <begin position="1"/>
        <end position="104"/>
    </location>
</feature>
<gene>
    <name evidence="3" type="ORF">PIB30_044641</name>
</gene>
<dbReference type="Pfam" id="PF26130">
    <property type="entry name" value="PB1-like"/>
    <property type="match status" value="1"/>
</dbReference>
<organism evidence="3 4">
    <name type="scientific">Stylosanthes scabra</name>
    <dbReference type="NCBI Taxonomy" id="79078"/>
    <lineage>
        <taxon>Eukaryota</taxon>
        <taxon>Viridiplantae</taxon>
        <taxon>Streptophyta</taxon>
        <taxon>Embryophyta</taxon>
        <taxon>Tracheophyta</taxon>
        <taxon>Spermatophyta</taxon>
        <taxon>Magnoliopsida</taxon>
        <taxon>eudicotyledons</taxon>
        <taxon>Gunneridae</taxon>
        <taxon>Pentapetalae</taxon>
        <taxon>rosids</taxon>
        <taxon>fabids</taxon>
        <taxon>Fabales</taxon>
        <taxon>Fabaceae</taxon>
        <taxon>Papilionoideae</taxon>
        <taxon>50 kb inversion clade</taxon>
        <taxon>dalbergioids sensu lato</taxon>
        <taxon>Dalbergieae</taxon>
        <taxon>Pterocarpus clade</taxon>
        <taxon>Stylosanthes</taxon>
    </lineage>
</organism>
<name>A0ABU6WJB9_9FABA</name>
<feature type="compositionally biased region" description="Polar residues" evidence="1">
    <location>
        <begin position="213"/>
        <end position="222"/>
    </location>
</feature>
<feature type="compositionally biased region" description="Basic and acidic residues" evidence="1">
    <location>
        <begin position="304"/>
        <end position="321"/>
    </location>
</feature>
<feature type="compositionally biased region" description="Polar residues" evidence="1">
    <location>
        <begin position="168"/>
        <end position="200"/>
    </location>
</feature>
<proteinExistence type="predicted"/>
<dbReference type="Proteomes" id="UP001341840">
    <property type="component" value="Unassembled WGS sequence"/>
</dbReference>
<dbReference type="EMBL" id="JASCZI010181510">
    <property type="protein sequence ID" value="MED6184143.1"/>
    <property type="molecule type" value="Genomic_DNA"/>
</dbReference>
<protein>
    <recommendedName>
        <fullName evidence="2">PB1-like domain-containing protein</fullName>
    </recommendedName>
</protein>
<feature type="region of interest" description="Disordered" evidence="1">
    <location>
        <begin position="151"/>
        <end position="321"/>
    </location>
</feature>
<accession>A0ABU6WJB9</accession>
<reference evidence="3 4" key="1">
    <citation type="journal article" date="2023" name="Plants (Basel)">
        <title>Bridging the Gap: Combining Genomics and Transcriptomics Approaches to Understand Stylosanthes scabra, an Orphan Legume from the Brazilian Caatinga.</title>
        <authorList>
            <person name="Ferreira-Neto J.R.C."/>
            <person name="da Silva M.D."/>
            <person name="Binneck E."/>
            <person name="de Melo N.F."/>
            <person name="da Silva R.H."/>
            <person name="de Melo A.L.T.M."/>
            <person name="Pandolfi V."/>
            <person name="Bustamante F.O."/>
            <person name="Brasileiro-Vidal A.C."/>
            <person name="Benko-Iseppon A.M."/>
        </authorList>
    </citation>
    <scope>NUCLEOTIDE SEQUENCE [LARGE SCALE GENOMIC DNA]</scope>
    <source>
        <tissue evidence="3">Leaves</tissue>
    </source>
</reference>
<keyword evidence="4" id="KW-1185">Reference proteome</keyword>
<feature type="compositionally biased region" description="Low complexity" evidence="1">
    <location>
        <begin position="227"/>
        <end position="236"/>
    </location>
</feature>
<sequence>MVNLITLVYHHGGRLERNANGVVVYNGGEVTEFSKVIAENLSYYLLEGLYKSIGYRFVKDCYWAEGELGVEPVALHLVKVDSDVIRLYGHVISNGPRVHLYCEHVVDVAEEVDVVDADVEEGILKSPKYIPPQCPVFVNPPTTLLTPNRRIKMRARRTPIPTKKIDGNNFTKPTMRTAQNQKPMTQLPKANSAHSNPKSNNKPHDQSQHKSHIQLQTHSNHNPQPQPQTQIETQTQHRVISQSGLVEGPNAQPHDQAQKEVPTQQSINKQKNRRASYKRPAPIGKTFVQRRKNEPPKIYVPRVQTKDSDSKLENDSDRDYH</sequence>
<comment type="caution">
    <text evidence="3">The sequence shown here is derived from an EMBL/GenBank/DDBJ whole genome shotgun (WGS) entry which is preliminary data.</text>
</comment>
<evidence type="ECO:0000256" key="1">
    <source>
        <dbReference type="SAM" id="MobiDB-lite"/>
    </source>
</evidence>